<protein>
    <recommendedName>
        <fullName evidence="6">Late embryogenesis abundant protein LEA-2 subgroup domain-containing protein</fullName>
    </recommendedName>
</protein>
<evidence type="ECO:0000313" key="7">
    <source>
        <dbReference type="EMBL" id="KAJ4953785.1"/>
    </source>
</evidence>
<dbReference type="EMBL" id="JAMYWD010000012">
    <property type="protein sequence ID" value="KAJ4953785.1"/>
    <property type="molecule type" value="Genomic_DNA"/>
</dbReference>
<dbReference type="AlphaFoldDB" id="A0A9Q0GWI6"/>
<gene>
    <name evidence="7" type="ORF">NE237_030617</name>
</gene>
<proteinExistence type="predicted"/>
<accession>A0A9Q0GWI6</accession>
<evidence type="ECO:0000256" key="1">
    <source>
        <dbReference type="ARBA" id="ARBA00004167"/>
    </source>
</evidence>
<evidence type="ECO:0000313" key="8">
    <source>
        <dbReference type="Proteomes" id="UP001141806"/>
    </source>
</evidence>
<dbReference type="Proteomes" id="UP001141806">
    <property type="component" value="Unassembled WGS sequence"/>
</dbReference>
<dbReference type="GO" id="GO:0016020">
    <property type="term" value="C:membrane"/>
    <property type="evidence" value="ECO:0007669"/>
    <property type="project" value="UniProtKB-SubCell"/>
</dbReference>
<keyword evidence="8" id="KW-1185">Reference proteome</keyword>
<comment type="caution">
    <text evidence="7">The sequence shown here is derived from an EMBL/GenBank/DDBJ whole genome shotgun (WGS) entry which is preliminary data.</text>
</comment>
<evidence type="ECO:0000256" key="5">
    <source>
        <dbReference type="SAM" id="Phobius"/>
    </source>
</evidence>
<evidence type="ECO:0000256" key="3">
    <source>
        <dbReference type="ARBA" id="ARBA00022989"/>
    </source>
</evidence>
<comment type="subcellular location">
    <subcellularLocation>
        <location evidence="1">Membrane</location>
        <topology evidence="1">Single-pass membrane protein</topology>
    </subcellularLocation>
</comment>
<feature type="transmembrane region" description="Helical" evidence="5">
    <location>
        <begin position="49"/>
        <end position="69"/>
    </location>
</feature>
<feature type="domain" description="Late embryogenesis abundant protein LEA-2 subgroup" evidence="6">
    <location>
        <begin position="102"/>
        <end position="200"/>
    </location>
</feature>
<dbReference type="InterPro" id="IPR044839">
    <property type="entry name" value="NDR1-like"/>
</dbReference>
<dbReference type="GO" id="GO:0098542">
    <property type="term" value="P:defense response to other organism"/>
    <property type="evidence" value="ECO:0007669"/>
    <property type="project" value="InterPro"/>
</dbReference>
<name>A0A9Q0GWI6_9MAGN</name>
<dbReference type="InterPro" id="IPR004864">
    <property type="entry name" value="LEA_2"/>
</dbReference>
<keyword evidence="4 5" id="KW-0472">Membrane</keyword>
<sequence length="219" mass="24941">MAAKGEPVYYSPLPPQPSEYHCQQPPPNQGRHYILLPPYHNRPSWFRSLWFQLCGASFVLLCVAIFFLWPSDPHISVVRLRLDHVRVHTSPLISLDISMPITVKIRNPDFFSLDYRSLVVAIGYRGKQLGFVTSHGGHLRARGSSYSQATLQLQGIQVHDVFHLLKDFARGSIPFETVTQVRGQLGLFFFDFPLKAKVSCEVIANTDNQTIVRQNCYTE</sequence>
<dbReference type="PANTHER" id="PTHR31234">
    <property type="entry name" value="LATE EMBRYOGENESIS ABUNDANT (LEA) HYDROXYPROLINE-RICH GLYCOPROTEIN FAMILY"/>
    <property type="match status" value="1"/>
</dbReference>
<dbReference type="Pfam" id="PF03168">
    <property type="entry name" value="LEA_2"/>
    <property type="match status" value="1"/>
</dbReference>
<dbReference type="SUPFAM" id="SSF117070">
    <property type="entry name" value="LEA14-like"/>
    <property type="match status" value="1"/>
</dbReference>
<dbReference type="PANTHER" id="PTHR31234:SF4">
    <property type="entry name" value="EXPRESSED PROTEIN"/>
    <property type="match status" value="1"/>
</dbReference>
<dbReference type="OrthoDB" id="1917236at2759"/>
<reference evidence="7" key="1">
    <citation type="journal article" date="2023" name="Plant J.">
        <title>The genome of the king protea, Protea cynaroides.</title>
        <authorList>
            <person name="Chang J."/>
            <person name="Duong T.A."/>
            <person name="Schoeman C."/>
            <person name="Ma X."/>
            <person name="Roodt D."/>
            <person name="Barker N."/>
            <person name="Li Z."/>
            <person name="Van de Peer Y."/>
            <person name="Mizrachi E."/>
        </authorList>
    </citation>
    <scope>NUCLEOTIDE SEQUENCE</scope>
    <source>
        <tissue evidence="7">Young leaves</tissue>
    </source>
</reference>
<evidence type="ECO:0000256" key="4">
    <source>
        <dbReference type="ARBA" id="ARBA00023136"/>
    </source>
</evidence>
<evidence type="ECO:0000256" key="2">
    <source>
        <dbReference type="ARBA" id="ARBA00022692"/>
    </source>
</evidence>
<keyword evidence="2 5" id="KW-0812">Transmembrane</keyword>
<evidence type="ECO:0000259" key="6">
    <source>
        <dbReference type="Pfam" id="PF03168"/>
    </source>
</evidence>
<keyword evidence="3 5" id="KW-1133">Transmembrane helix</keyword>
<organism evidence="7 8">
    <name type="scientific">Protea cynaroides</name>
    <dbReference type="NCBI Taxonomy" id="273540"/>
    <lineage>
        <taxon>Eukaryota</taxon>
        <taxon>Viridiplantae</taxon>
        <taxon>Streptophyta</taxon>
        <taxon>Embryophyta</taxon>
        <taxon>Tracheophyta</taxon>
        <taxon>Spermatophyta</taxon>
        <taxon>Magnoliopsida</taxon>
        <taxon>Proteales</taxon>
        <taxon>Proteaceae</taxon>
        <taxon>Protea</taxon>
    </lineage>
</organism>